<dbReference type="RefSeq" id="WP_136825799.1">
    <property type="nucleotide sequence ID" value="NZ_SWBP01000002.1"/>
</dbReference>
<dbReference type="SUPFAM" id="SSF53474">
    <property type="entry name" value="alpha/beta-Hydrolases"/>
    <property type="match status" value="1"/>
</dbReference>
<evidence type="ECO:0000313" key="1">
    <source>
        <dbReference type="EMBL" id="TKB98987.1"/>
    </source>
</evidence>
<dbReference type="Proteomes" id="UP000308181">
    <property type="component" value="Unassembled WGS sequence"/>
</dbReference>
<reference evidence="1 2" key="1">
    <citation type="submission" date="2019-04" db="EMBL/GenBank/DDBJ databases">
        <title>Pedobacter sp. AR-3-17 sp. nov., isolated from Arctic soil.</title>
        <authorList>
            <person name="Dahal R.H."/>
            <person name="Kim D.-U."/>
        </authorList>
    </citation>
    <scope>NUCLEOTIDE SEQUENCE [LARGE SCALE GENOMIC DNA]</scope>
    <source>
        <strain evidence="1 2">AR-3-17</strain>
    </source>
</reference>
<evidence type="ECO:0000313" key="2">
    <source>
        <dbReference type="Proteomes" id="UP000308181"/>
    </source>
</evidence>
<sequence length="114" mass="13259">MPFFRSEIANFHYHQYGNGNKIMLAFHGFGMRGNQFKVLEESLGQHYKIYSFDLFFHGETELFDTSRKAVKQSINKALFAKEIIKFLRHLGIMDQKFELLSYSIGSKLALSLIS</sequence>
<dbReference type="GO" id="GO:0016787">
    <property type="term" value="F:hydrolase activity"/>
    <property type="evidence" value="ECO:0007669"/>
    <property type="project" value="UniProtKB-KW"/>
</dbReference>
<dbReference type="AlphaFoldDB" id="A0A4U1C1W5"/>
<accession>A0A4U1C1W5</accession>
<dbReference type="EMBL" id="SWBP01000002">
    <property type="protein sequence ID" value="TKB98987.1"/>
    <property type="molecule type" value="Genomic_DNA"/>
</dbReference>
<comment type="caution">
    <text evidence="1">The sequence shown here is derived from an EMBL/GenBank/DDBJ whole genome shotgun (WGS) entry which is preliminary data.</text>
</comment>
<proteinExistence type="predicted"/>
<keyword evidence="2" id="KW-1185">Reference proteome</keyword>
<protein>
    <submittedName>
        <fullName evidence="1">Alpha/beta hydrolase</fullName>
    </submittedName>
</protein>
<dbReference type="InterPro" id="IPR029058">
    <property type="entry name" value="AB_hydrolase_fold"/>
</dbReference>
<keyword evidence="1" id="KW-0378">Hydrolase</keyword>
<dbReference type="OrthoDB" id="975949at2"/>
<organism evidence="1 2">
    <name type="scientific">Pedobacter cryophilus</name>
    <dbReference type="NCBI Taxonomy" id="2571271"/>
    <lineage>
        <taxon>Bacteria</taxon>
        <taxon>Pseudomonadati</taxon>
        <taxon>Bacteroidota</taxon>
        <taxon>Sphingobacteriia</taxon>
        <taxon>Sphingobacteriales</taxon>
        <taxon>Sphingobacteriaceae</taxon>
        <taxon>Pedobacter</taxon>
    </lineage>
</organism>
<gene>
    <name evidence="1" type="ORF">FA046_07695</name>
</gene>
<dbReference type="Gene3D" id="3.40.50.1820">
    <property type="entry name" value="alpha/beta hydrolase"/>
    <property type="match status" value="1"/>
</dbReference>
<name>A0A4U1C1W5_9SPHI</name>